<accession>A0A3S5CRB4</accession>
<gene>
    <name evidence="3" type="ORF">PXEA_LOCUS35255</name>
</gene>
<dbReference type="SUPFAM" id="SSF48371">
    <property type="entry name" value="ARM repeat"/>
    <property type="match status" value="1"/>
</dbReference>
<keyword evidence="2" id="KW-0472">Membrane</keyword>
<evidence type="ECO:0000313" key="3">
    <source>
        <dbReference type="EMBL" id="VEL41815.1"/>
    </source>
</evidence>
<dbReference type="Gene3D" id="1.25.10.10">
    <property type="entry name" value="Leucine-rich Repeat Variant"/>
    <property type="match status" value="1"/>
</dbReference>
<reference evidence="3" key="1">
    <citation type="submission" date="2018-11" db="EMBL/GenBank/DDBJ databases">
        <authorList>
            <consortium name="Pathogen Informatics"/>
        </authorList>
    </citation>
    <scope>NUCLEOTIDE SEQUENCE</scope>
</reference>
<dbReference type="Proteomes" id="UP000784294">
    <property type="component" value="Unassembled WGS sequence"/>
</dbReference>
<keyword evidence="2" id="KW-1133">Transmembrane helix</keyword>
<evidence type="ECO:0000256" key="2">
    <source>
        <dbReference type="SAM" id="Phobius"/>
    </source>
</evidence>
<dbReference type="AlphaFoldDB" id="A0A3S5CRB4"/>
<dbReference type="InterPro" id="IPR011989">
    <property type="entry name" value="ARM-like"/>
</dbReference>
<dbReference type="InterPro" id="IPR016024">
    <property type="entry name" value="ARM-type_fold"/>
</dbReference>
<dbReference type="OrthoDB" id="3245100at2759"/>
<protein>
    <submittedName>
        <fullName evidence="3">Uncharacterized protein</fullName>
    </submittedName>
</protein>
<evidence type="ECO:0000313" key="4">
    <source>
        <dbReference type="Proteomes" id="UP000784294"/>
    </source>
</evidence>
<comment type="caution">
    <text evidence="3">The sequence shown here is derived from an EMBL/GenBank/DDBJ whole genome shotgun (WGS) entry which is preliminary data.</text>
</comment>
<feature type="repeat" description="ARM" evidence="1">
    <location>
        <begin position="72"/>
        <end position="106"/>
    </location>
</feature>
<feature type="transmembrane region" description="Helical" evidence="2">
    <location>
        <begin position="59"/>
        <end position="82"/>
    </location>
</feature>
<dbReference type="EMBL" id="CAAALY010271181">
    <property type="protein sequence ID" value="VEL41815.1"/>
    <property type="molecule type" value="Genomic_DNA"/>
</dbReference>
<dbReference type="Pfam" id="PF00514">
    <property type="entry name" value="Arm"/>
    <property type="match status" value="1"/>
</dbReference>
<dbReference type="InterPro" id="IPR000225">
    <property type="entry name" value="Armadillo"/>
</dbReference>
<keyword evidence="4" id="KW-1185">Reference proteome</keyword>
<dbReference type="PROSITE" id="PS50176">
    <property type="entry name" value="ARM_REPEAT"/>
    <property type="match status" value="1"/>
</dbReference>
<keyword evidence="2" id="KW-0812">Transmembrane</keyword>
<name>A0A3S5CRB4_9PLAT</name>
<sequence>MSDTESLFLKVFMRGLKSSSPLNRASLPADTKNPKLIALLTLRHLLAYPRRFCEESGTLAMLTISIFFWIHGGLSALVQLLYSDYLKIFTNAVGALRNLTCGDNQRIKHDKDVLRYVVDMTHRRDEEDAGEDDGGGANEQTRLYQRLSPLGLGELGIGIFYWRSIVAVVAKCDAEVGWAQSWG</sequence>
<proteinExistence type="predicted"/>
<evidence type="ECO:0000256" key="1">
    <source>
        <dbReference type="PROSITE-ProRule" id="PRU00259"/>
    </source>
</evidence>
<organism evidence="3 4">
    <name type="scientific">Protopolystoma xenopodis</name>
    <dbReference type="NCBI Taxonomy" id="117903"/>
    <lineage>
        <taxon>Eukaryota</taxon>
        <taxon>Metazoa</taxon>
        <taxon>Spiralia</taxon>
        <taxon>Lophotrochozoa</taxon>
        <taxon>Platyhelminthes</taxon>
        <taxon>Monogenea</taxon>
        <taxon>Polyopisthocotylea</taxon>
        <taxon>Polystomatidea</taxon>
        <taxon>Polystomatidae</taxon>
        <taxon>Protopolystoma</taxon>
    </lineage>
</organism>